<feature type="compositionally biased region" description="Low complexity" evidence="1">
    <location>
        <begin position="1240"/>
        <end position="1262"/>
    </location>
</feature>
<reference evidence="3 4" key="1">
    <citation type="submission" date="2013-11" db="EMBL/GenBank/DDBJ databases">
        <title>Genome sequencing of Stegodyphus mimosarum.</title>
        <authorList>
            <person name="Bechsgaard J."/>
        </authorList>
    </citation>
    <scope>NUCLEOTIDE SEQUENCE [LARGE SCALE GENOMIC DNA]</scope>
</reference>
<feature type="region of interest" description="Disordered" evidence="1">
    <location>
        <begin position="1024"/>
        <end position="1061"/>
    </location>
</feature>
<feature type="transmembrane region" description="Helical" evidence="2">
    <location>
        <begin position="12"/>
        <end position="31"/>
    </location>
</feature>
<feature type="region of interest" description="Disordered" evidence="1">
    <location>
        <begin position="806"/>
        <end position="831"/>
    </location>
</feature>
<feature type="region of interest" description="Disordered" evidence="1">
    <location>
        <begin position="853"/>
        <end position="881"/>
    </location>
</feature>
<sequence>MDTGLVVRWPLSPFATALAAGALVAFCVALWKQRRGPKDRQIAETNIHGNNKPTACIEIINVESSLHFKENHASEIEVEEVKSLAENAGSAGKTCLRLCFPSKFLQFDGKFYPFHLCGYPTTFAATSRWPNRNAVKHPSILQLFVEPNVPEYNIKELCDLTLFNSQNKLETKSEWPCLITSRYLGISNTSFLRFYPGLRKVSPFQSLYFHHASENRKDKKFAYLKFHPDKILSRSTQLSSFTLKPITQGENVSLEKTVWQNLNRYGNQITALPEFFINPSLKECLSFPKTCEQSSGTVSKCKENFLSVEKKTNSALTQTKNVRIINEANSTTTCVTEVDTYSNHGITHIERAEEENLVNSPGMNFQKACSSEENLEGFQEQFSDKPQRARTRLEKKELSFALETEQYITVSAKRDSPERPILREERSIERRKKWSGCSVTPDCDVTAGGGGRGVATSLDTRDEREVPSQQRQMDRRTRERSVVDTAADWSCAPRVFESNVTSETRFKTNGDAQVSTSVVSRLTLDTSDTWSSEINTNYSNETDLDAFSVRTEVMQKGAVDQKRLSGNSHDDAPYRPNFEEFVALENTSSSSFEATISQLNEIAGRPLLREEALPRVSRLVGLINRDEERRARAQSFQENRSTVTDRSGPHVASIECEWDRILRDVLASVSELEHWEEDEQRRRCDVSSKRVDAENHSQHHSDSSATMEEEALSPKGETPTKVKNLRFKLDPDVFDVPSDDSFYEDDEKDNRRPSWRRQPKYRTFSSLELSDEPVQLVSVHASVVPAGQKMIARPVGIDLRVRLTDERQSKRAHVGNSPSQAKRRSPVSDRNVGWCQELSPVTENVDWRETFSTVPQDHSESKSMPNGILKSPSPKIEPVSEDSANPFKVAEKLTNGNSVTVNGDREKPIQNGVSRKPPPRKLFSLPRKKFEPDPEAIERITGYKTALSKPPLPPPVFHKTSHPMTVRRVDIARKQYLDSKTSLAVVKADGSRKFQQFLAQAQSDRARIVTSVPDLGAIEKAVTEQWAKERASTSPRQSPVRDENQRSDDVPPSRGSTPDETWASYVQTCRQHLGRRSQSLSYLETDIDIPVLEEDDKCHSTSALDEPDEEEHPLPPEDSDIDRSHEDLDDSGHAKSEHELRVEKSLRTLPLPDWYRHSDKPKTGFLLGSSTKEKRGWAAAKSLASSTSSLASCGLKRPVRSLRSSRENIPWSRGSASPDGPTLSLALAKAFREPYLGWRARTPTSSGVSSSPRASPPSWGAATTDEEANGISFDGEDAFGRTSSEEDRREEPPSPDDTGADAVTVSMDTGDPVKLPCGEDTCDDINNMSMETCELFDASVVPEADDPSPQADTGDDIDNLSTDTTEDKRKDSKSKRYSYSQSIYNSEWEDEESRGDRKSVKEEREASPSSEHKVIWIESSFVGSRTTTSIVVLPEEKVSLEGNSLERPASR</sequence>
<feature type="region of interest" description="Disordered" evidence="1">
    <location>
        <begin position="630"/>
        <end position="649"/>
    </location>
</feature>
<keyword evidence="2" id="KW-0812">Transmembrane</keyword>
<organism evidence="3 4">
    <name type="scientific">Stegodyphus mimosarum</name>
    <name type="common">African social velvet spider</name>
    <dbReference type="NCBI Taxonomy" id="407821"/>
    <lineage>
        <taxon>Eukaryota</taxon>
        <taxon>Metazoa</taxon>
        <taxon>Ecdysozoa</taxon>
        <taxon>Arthropoda</taxon>
        <taxon>Chelicerata</taxon>
        <taxon>Arachnida</taxon>
        <taxon>Araneae</taxon>
        <taxon>Araneomorphae</taxon>
        <taxon>Entelegynae</taxon>
        <taxon>Eresoidea</taxon>
        <taxon>Eresidae</taxon>
        <taxon>Stegodyphus</taxon>
    </lineage>
</organism>
<dbReference type="OMA" id="SIYNSEW"/>
<feature type="region of interest" description="Disordered" evidence="1">
    <location>
        <begin position="1097"/>
        <end position="1144"/>
    </location>
</feature>
<feature type="region of interest" description="Disordered" evidence="1">
    <location>
        <begin position="677"/>
        <end position="724"/>
    </location>
</feature>
<accession>A0A087UUV1</accession>
<keyword evidence="4" id="KW-1185">Reference proteome</keyword>
<feature type="non-terminal residue" evidence="3">
    <location>
        <position position="1451"/>
    </location>
</feature>
<feature type="compositionally biased region" description="Basic and acidic residues" evidence="1">
    <location>
        <begin position="679"/>
        <end position="702"/>
    </location>
</feature>
<dbReference type="Proteomes" id="UP000054359">
    <property type="component" value="Unassembled WGS sequence"/>
</dbReference>
<evidence type="ECO:0000313" key="3">
    <source>
        <dbReference type="EMBL" id="KFM81140.1"/>
    </source>
</evidence>
<gene>
    <name evidence="3" type="ORF">X975_06760</name>
</gene>
<proteinExistence type="predicted"/>
<evidence type="ECO:0000313" key="4">
    <source>
        <dbReference type="Proteomes" id="UP000054359"/>
    </source>
</evidence>
<evidence type="ECO:0000256" key="1">
    <source>
        <dbReference type="SAM" id="MobiDB-lite"/>
    </source>
</evidence>
<feature type="compositionally biased region" description="Basic and acidic residues" evidence="1">
    <location>
        <begin position="1283"/>
        <end position="1292"/>
    </location>
</feature>
<feature type="compositionally biased region" description="Basic and acidic residues" evidence="1">
    <location>
        <begin position="1121"/>
        <end position="1144"/>
    </location>
</feature>
<feature type="compositionally biased region" description="Basic and acidic residues" evidence="1">
    <location>
        <begin position="1039"/>
        <end position="1051"/>
    </location>
</feature>
<dbReference type="STRING" id="407821.A0A087UUV1"/>
<feature type="compositionally biased region" description="Basic and acidic residues" evidence="1">
    <location>
        <begin position="459"/>
        <end position="481"/>
    </location>
</feature>
<dbReference type="OrthoDB" id="6431454at2759"/>
<feature type="region of interest" description="Disordered" evidence="1">
    <location>
        <begin position="1184"/>
        <end position="1222"/>
    </location>
</feature>
<feature type="region of interest" description="Disordered" evidence="1">
    <location>
        <begin position="897"/>
        <end position="931"/>
    </location>
</feature>
<name>A0A087UUV1_STEMI</name>
<dbReference type="EMBL" id="KK121752">
    <property type="protein sequence ID" value="KFM81140.1"/>
    <property type="molecule type" value="Genomic_DNA"/>
</dbReference>
<keyword evidence="2" id="KW-1133">Transmembrane helix</keyword>
<feature type="region of interest" description="Disordered" evidence="1">
    <location>
        <begin position="445"/>
        <end position="481"/>
    </location>
</feature>
<feature type="compositionally biased region" description="Basic and acidic residues" evidence="1">
    <location>
        <begin position="1394"/>
        <end position="1413"/>
    </location>
</feature>
<evidence type="ECO:0000256" key="2">
    <source>
        <dbReference type="SAM" id="Phobius"/>
    </source>
</evidence>
<keyword evidence="2" id="KW-0472">Membrane</keyword>
<protein>
    <submittedName>
        <fullName evidence="3">Uncharacterized protein</fullName>
    </submittedName>
</protein>
<feature type="region of interest" description="Disordered" evidence="1">
    <location>
        <begin position="1239"/>
        <end position="1413"/>
    </location>
</feature>
<feature type="compositionally biased region" description="Polar residues" evidence="1">
    <location>
        <begin position="634"/>
        <end position="645"/>
    </location>
</feature>